<proteinExistence type="predicted"/>
<name>A0ABS4SG01_9PROT</name>
<dbReference type="SUPFAM" id="SSF53300">
    <property type="entry name" value="vWA-like"/>
    <property type="match status" value="1"/>
</dbReference>
<sequence>MDVPYGMDSRMGRAWIAAVLAFAAILWAGGSRAQGAAALELVLAVDASTSVDGDLFDFQLRGHAAAFRDRKLVEAISGHGGGISVTLVQWSDPSAFRVLIPWTDIADSAGAARFAAAIDSLPRRPLRGSTGIGAAMLNAAGLFRSAGEGGPRRVIDIVSNGYNNIGITPDAARERILAQGITVNGLVILDEVPWLADYFAAHVIGGTSAFVAVADNMASFGRALLDKLIWEITEQSPAAIQTAERPE</sequence>
<dbReference type="PROSITE" id="PS50234">
    <property type="entry name" value="VWFA"/>
    <property type="match status" value="1"/>
</dbReference>
<dbReference type="EMBL" id="JAGINP010000002">
    <property type="protein sequence ID" value="MBP2291139.1"/>
    <property type="molecule type" value="Genomic_DNA"/>
</dbReference>
<dbReference type="InterPro" id="IPR036465">
    <property type="entry name" value="vWFA_dom_sf"/>
</dbReference>
<accession>A0ABS4SG01</accession>
<dbReference type="RefSeq" id="WP_246500402.1">
    <property type="nucleotide sequence ID" value="NZ_JAGINP010000002.1"/>
</dbReference>
<feature type="domain" description="VWFA" evidence="1">
    <location>
        <begin position="40"/>
        <end position="228"/>
    </location>
</feature>
<dbReference type="Gene3D" id="3.40.50.410">
    <property type="entry name" value="von Willebrand factor, type A domain"/>
    <property type="match status" value="1"/>
</dbReference>
<dbReference type="InterPro" id="IPR002035">
    <property type="entry name" value="VWF_A"/>
</dbReference>
<dbReference type="CDD" id="cd00198">
    <property type="entry name" value="vWFA"/>
    <property type="match status" value="1"/>
</dbReference>
<reference evidence="2 3" key="1">
    <citation type="submission" date="2021-03" db="EMBL/GenBank/DDBJ databases">
        <title>Genomic Encyclopedia of Type Strains, Phase III (KMG-III): the genomes of soil and plant-associated and newly described type strains.</title>
        <authorList>
            <person name="Whitman W."/>
        </authorList>
    </citation>
    <scope>NUCLEOTIDE SEQUENCE [LARGE SCALE GENOMIC DNA]</scope>
    <source>
        <strain evidence="2 3">IMMIB AFH-6</strain>
    </source>
</reference>
<evidence type="ECO:0000313" key="3">
    <source>
        <dbReference type="Proteomes" id="UP000781958"/>
    </source>
</evidence>
<organism evidence="2 3">
    <name type="scientific">Azospirillum rugosum</name>
    <dbReference type="NCBI Taxonomy" id="416170"/>
    <lineage>
        <taxon>Bacteria</taxon>
        <taxon>Pseudomonadati</taxon>
        <taxon>Pseudomonadota</taxon>
        <taxon>Alphaproteobacteria</taxon>
        <taxon>Rhodospirillales</taxon>
        <taxon>Azospirillaceae</taxon>
        <taxon>Azospirillum</taxon>
    </lineage>
</organism>
<comment type="caution">
    <text evidence="2">The sequence shown here is derived from an EMBL/GenBank/DDBJ whole genome shotgun (WGS) entry which is preliminary data.</text>
</comment>
<dbReference type="InterPro" id="IPR010607">
    <property type="entry name" value="DUF1194"/>
</dbReference>
<gene>
    <name evidence="2" type="ORF">J2851_000881</name>
</gene>
<keyword evidence="3" id="KW-1185">Reference proteome</keyword>
<evidence type="ECO:0000259" key="1">
    <source>
        <dbReference type="PROSITE" id="PS50234"/>
    </source>
</evidence>
<evidence type="ECO:0000313" key="2">
    <source>
        <dbReference type="EMBL" id="MBP2291139.1"/>
    </source>
</evidence>
<dbReference type="Proteomes" id="UP000781958">
    <property type="component" value="Unassembled WGS sequence"/>
</dbReference>
<dbReference type="Pfam" id="PF06707">
    <property type="entry name" value="DUF1194"/>
    <property type="match status" value="1"/>
</dbReference>
<protein>
    <recommendedName>
        <fullName evidence="1">VWFA domain-containing protein</fullName>
    </recommendedName>
</protein>